<name>A0ABY4M3R1_9ACTN</name>
<dbReference type="PANTHER" id="PTHR38457">
    <property type="entry name" value="REGULATOR ABRB-RELATED"/>
    <property type="match status" value="1"/>
</dbReference>
<keyword evidence="3" id="KW-1185">Reference proteome</keyword>
<feature type="transmembrane region" description="Helical" evidence="1">
    <location>
        <begin position="36"/>
        <end position="55"/>
    </location>
</feature>
<reference evidence="2" key="1">
    <citation type="submission" date="2021-10" db="EMBL/GenBank/DDBJ databases">
        <title>Streptomyces nigrumlapis sp.nov.,an antimicrobial producing actinobacterium isolated from Black Gobi rocks.</title>
        <authorList>
            <person name="Wen Y."/>
            <person name="Zhang W."/>
            <person name="Liu X.G."/>
        </authorList>
    </citation>
    <scope>NUCLEOTIDE SEQUENCE</scope>
    <source>
        <strain evidence="2">ST13-2-2</strain>
    </source>
</reference>
<proteinExistence type="predicted"/>
<evidence type="ECO:0000313" key="3">
    <source>
        <dbReference type="Proteomes" id="UP000830115"/>
    </source>
</evidence>
<dbReference type="Proteomes" id="UP000830115">
    <property type="component" value="Chromosome"/>
</dbReference>
<feature type="transmembrane region" description="Helical" evidence="1">
    <location>
        <begin position="67"/>
        <end position="85"/>
    </location>
</feature>
<gene>
    <name evidence="2" type="ORF">K9S39_09445</name>
</gene>
<protein>
    <submittedName>
        <fullName evidence="2">AbrB family transcriptional regulator</fullName>
    </submittedName>
</protein>
<dbReference type="Pfam" id="PF05145">
    <property type="entry name" value="AbrB"/>
    <property type="match status" value="1"/>
</dbReference>
<feature type="transmembrane region" description="Helical" evidence="1">
    <location>
        <begin position="230"/>
        <end position="251"/>
    </location>
</feature>
<feature type="transmembrane region" description="Helical" evidence="1">
    <location>
        <begin position="285"/>
        <end position="307"/>
    </location>
</feature>
<keyword evidence="1" id="KW-0472">Membrane</keyword>
<dbReference type="PIRSF" id="PIRSF038991">
    <property type="entry name" value="Protein_AbrB"/>
    <property type="match status" value="1"/>
</dbReference>
<feature type="transmembrane region" description="Helical" evidence="1">
    <location>
        <begin position="91"/>
        <end position="116"/>
    </location>
</feature>
<dbReference type="PANTHER" id="PTHR38457:SF1">
    <property type="entry name" value="REGULATOR ABRB-RELATED"/>
    <property type="match status" value="1"/>
</dbReference>
<dbReference type="EMBL" id="CP086322">
    <property type="protein sequence ID" value="UQA92042.1"/>
    <property type="molecule type" value="Genomic_DNA"/>
</dbReference>
<dbReference type="RefSeq" id="WP_248862864.1">
    <property type="nucleotide sequence ID" value="NZ_CP086322.1"/>
</dbReference>
<evidence type="ECO:0000256" key="1">
    <source>
        <dbReference type="SAM" id="Phobius"/>
    </source>
</evidence>
<keyword evidence="1" id="KW-1133">Transmembrane helix</keyword>
<accession>A0ABY4M3R1</accession>
<evidence type="ECO:0000313" key="2">
    <source>
        <dbReference type="EMBL" id="UQA92042.1"/>
    </source>
</evidence>
<feature type="transmembrane region" description="Helical" evidence="1">
    <location>
        <begin position="7"/>
        <end position="30"/>
    </location>
</feature>
<keyword evidence="1" id="KW-0812">Transmembrane</keyword>
<dbReference type="InterPro" id="IPR017516">
    <property type="entry name" value="AbrB_dup"/>
</dbReference>
<organism evidence="2 3">
    <name type="scientific">Streptomyces halobius</name>
    <dbReference type="NCBI Taxonomy" id="2879846"/>
    <lineage>
        <taxon>Bacteria</taxon>
        <taxon>Bacillati</taxon>
        <taxon>Actinomycetota</taxon>
        <taxon>Actinomycetes</taxon>
        <taxon>Kitasatosporales</taxon>
        <taxon>Streptomycetaceae</taxon>
        <taxon>Streptomyces</taxon>
    </lineage>
</organism>
<dbReference type="NCBIfam" id="TIGR03082">
    <property type="entry name" value="Gneg_AbrB_dup"/>
    <property type="match status" value="1"/>
</dbReference>
<dbReference type="InterPro" id="IPR007820">
    <property type="entry name" value="AbrB_fam"/>
</dbReference>
<sequence length="375" mass="38509">MAERLPIWARISLGSPLEIVFVSMGILVVSEVLERLSVPAPQFLLGMLAGAVIALRGRAPRRLSNNLDQGVQGLIGVMIGAYLQVSVLREAIGAMLPLTLLTLVTTVLSLGIALMVARTGTMDRITATLGMIAGGSAAVTSSAKDLGADSRVVAFMQFTRVALISATAPLVSVIIAEPQAAASGADGASAAGGWTWSVVPRGDQLAGVCVALVLATAGTRLARRIGLPSPALLGGMLLSGLVTALGLTHGYSPTGPFKHMLMVLVGLEVGLRFDRGTIKALSRMIPLILGAILLLSGVIGLIAIGLASTLGVSRTDAYLATTPGGINAVLASASATHAHLGLVSSVQTLRLFLMVLLLPAVQSWLSRKTAQHTSQ</sequence>